<evidence type="ECO:0000313" key="1">
    <source>
        <dbReference type="EMBL" id="BAU23778.1"/>
    </source>
</evidence>
<reference evidence="2" key="2">
    <citation type="journal article" date="2016" name="Int. J. Syst. Evol. Microbiol.">
        <title>Caldimicrobium thiodismutans sp. nov., a sulfur-disproportionating bacterium isolated from a hot spring.</title>
        <authorList>
            <person name="Kojima H."/>
            <person name="Umezawa K."/>
            <person name="Fukui M."/>
        </authorList>
    </citation>
    <scope>NUCLEOTIDE SEQUENCE [LARGE SCALE GENOMIC DNA]</scope>
    <source>
        <strain evidence="2">TF1</strain>
    </source>
</reference>
<organism evidence="1 2">
    <name type="scientific">Caldimicrobium thiodismutans</name>
    <dbReference type="NCBI Taxonomy" id="1653476"/>
    <lineage>
        <taxon>Bacteria</taxon>
        <taxon>Pseudomonadati</taxon>
        <taxon>Thermodesulfobacteriota</taxon>
        <taxon>Thermodesulfobacteria</taxon>
        <taxon>Thermodesulfobacteriales</taxon>
        <taxon>Thermodesulfobacteriaceae</taxon>
        <taxon>Caldimicrobium</taxon>
    </lineage>
</organism>
<name>A0A0U5APE0_9BACT</name>
<dbReference type="AlphaFoldDB" id="A0A0U5APE0"/>
<protein>
    <submittedName>
        <fullName evidence="1">Uncharacterized protein</fullName>
    </submittedName>
</protein>
<evidence type="ECO:0000313" key="2">
    <source>
        <dbReference type="Proteomes" id="UP000068196"/>
    </source>
</evidence>
<dbReference type="STRING" id="1653476.THC_1412"/>
<gene>
    <name evidence="1" type="ORF">THC_1412</name>
</gene>
<dbReference type="EMBL" id="AP014945">
    <property type="protein sequence ID" value="BAU23778.1"/>
    <property type="molecule type" value="Genomic_DNA"/>
</dbReference>
<reference evidence="1 2" key="1">
    <citation type="journal article" date="2016" name="Int. J. Syst. Evol. Microbiol.">
        <title>Caldimicrobium thiodismutans sp. nov., a sulfur-disproportionating bacterium isolated from a hot spring, and emended description of the genus Caldimicrobium.</title>
        <authorList>
            <person name="Kojima H."/>
            <person name="Umezawa K."/>
            <person name="Fukui M."/>
        </authorList>
    </citation>
    <scope>NUCLEOTIDE SEQUENCE [LARGE SCALE GENOMIC DNA]</scope>
    <source>
        <strain evidence="1 2">TF1</strain>
    </source>
</reference>
<dbReference type="KEGG" id="cthi:THC_1412"/>
<dbReference type="Proteomes" id="UP000068196">
    <property type="component" value="Chromosome"/>
</dbReference>
<proteinExistence type="predicted"/>
<accession>A0A0U5APE0</accession>
<keyword evidence="2" id="KW-1185">Reference proteome</keyword>
<sequence>MERIKRAYKVSFIYFIEKSYFNIREYQNILKSCLNWYSNVRKFSEKSEINFNANSQESFEEIKDLEIRD</sequence>